<name>A0ABQ1J237_9SPHN</name>
<dbReference type="InterPro" id="IPR000792">
    <property type="entry name" value="Tscrpt_reg_LuxR_C"/>
</dbReference>
<dbReference type="SUPFAM" id="SSF46894">
    <property type="entry name" value="C-terminal effector domain of the bipartite response regulators"/>
    <property type="match status" value="1"/>
</dbReference>
<keyword evidence="1" id="KW-0472">Membrane</keyword>
<dbReference type="SMART" id="SM00421">
    <property type="entry name" value="HTH_LUXR"/>
    <property type="match status" value="1"/>
</dbReference>
<comment type="caution">
    <text evidence="3">The sequence shown here is derived from an EMBL/GenBank/DDBJ whole genome shotgun (WGS) entry which is preliminary data.</text>
</comment>
<gene>
    <name evidence="3" type="ORF">GCM10010833_08300</name>
</gene>
<dbReference type="PROSITE" id="PS50043">
    <property type="entry name" value="HTH_LUXR_2"/>
    <property type="match status" value="1"/>
</dbReference>
<dbReference type="RefSeq" id="WP_188513149.1">
    <property type="nucleotide sequence ID" value="NZ_BMGD01000002.1"/>
</dbReference>
<proteinExistence type="predicted"/>
<organism evidence="3 4">
    <name type="scientific">Blastomonas aquatica</name>
    <dbReference type="NCBI Taxonomy" id="1510276"/>
    <lineage>
        <taxon>Bacteria</taxon>
        <taxon>Pseudomonadati</taxon>
        <taxon>Pseudomonadota</taxon>
        <taxon>Alphaproteobacteria</taxon>
        <taxon>Sphingomonadales</taxon>
        <taxon>Sphingomonadaceae</taxon>
        <taxon>Blastomonas</taxon>
    </lineage>
</organism>
<protein>
    <recommendedName>
        <fullName evidence="2">HTH luxR-type domain-containing protein</fullName>
    </recommendedName>
</protein>
<keyword evidence="4" id="KW-1185">Reference proteome</keyword>
<dbReference type="InterPro" id="IPR016032">
    <property type="entry name" value="Sig_transdc_resp-reg_C-effctor"/>
</dbReference>
<evidence type="ECO:0000313" key="4">
    <source>
        <dbReference type="Proteomes" id="UP000614261"/>
    </source>
</evidence>
<evidence type="ECO:0000256" key="1">
    <source>
        <dbReference type="SAM" id="Phobius"/>
    </source>
</evidence>
<sequence length="167" mass="18300">MGDSVSQPLPDEARWARLTDRQRACLDLLLERQTSKQIARQLDISKPTVDQRLTAARGILGAANRDEAAMIYLRLKQTYDRVIYDPVQVPSMAGDMRSGMSDATSADAMVLKDSAAASAEAPSRMIWRHDHDLKTRMLIMAVLLIVAVILILAGLGIAEALTRLVSG</sequence>
<evidence type="ECO:0000313" key="3">
    <source>
        <dbReference type="EMBL" id="GGB55929.1"/>
    </source>
</evidence>
<reference evidence="4" key="1">
    <citation type="journal article" date="2019" name="Int. J. Syst. Evol. Microbiol.">
        <title>The Global Catalogue of Microorganisms (GCM) 10K type strain sequencing project: providing services to taxonomists for standard genome sequencing and annotation.</title>
        <authorList>
            <consortium name="The Broad Institute Genomics Platform"/>
            <consortium name="The Broad Institute Genome Sequencing Center for Infectious Disease"/>
            <person name="Wu L."/>
            <person name="Ma J."/>
        </authorList>
    </citation>
    <scope>NUCLEOTIDE SEQUENCE [LARGE SCALE GENOMIC DNA]</scope>
    <source>
        <strain evidence="4">CGMCC 1.12851</strain>
    </source>
</reference>
<dbReference type="Proteomes" id="UP000614261">
    <property type="component" value="Unassembled WGS sequence"/>
</dbReference>
<feature type="domain" description="HTH luxR-type" evidence="2">
    <location>
        <begin position="11"/>
        <end position="76"/>
    </location>
</feature>
<keyword evidence="1" id="KW-1133">Transmembrane helix</keyword>
<feature type="transmembrane region" description="Helical" evidence="1">
    <location>
        <begin position="137"/>
        <end position="158"/>
    </location>
</feature>
<dbReference type="EMBL" id="BMGD01000002">
    <property type="protein sequence ID" value="GGB55929.1"/>
    <property type="molecule type" value="Genomic_DNA"/>
</dbReference>
<dbReference type="InterPro" id="IPR036388">
    <property type="entry name" value="WH-like_DNA-bd_sf"/>
</dbReference>
<dbReference type="Gene3D" id="1.10.10.10">
    <property type="entry name" value="Winged helix-like DNA-binding domain superfamily/Winged helix DNA-binding domain"/>
    <property type="match status" value="1"/>
</dbReference>
<dbReference type="Pfam" id="PF00196">
    <property type="entry name" value="GerE"/>
    <property type="match status" value="1"/>
</dbReference>
<keyword evidence="1" id="KW-0812">Transmembrane</keyword>
<accession>A0ABQ1J237</accession>
<evidence type="ECO:0000259" key="2">
    <source>
        <dbReference type="PROSITE" id="PS50043"/>
    </source>
</evidence>